<evidence type="ECO:0000256" key="1">
    <source>
        <dbReference type="SAM" id="MobiDB-lite"/>
    </source>
</evidence>
<organism evidence="2 3">
    <name type="scientific">Amanita muscaria (strain Koide BX008)</name>
    <dbReference type="NCBI Taxonomy" id="946122"/>
    <lineage>
        <taxon>Eukaryota</taxon>
        <taxon>Fungi</taxon>
        <taxon>Dikarya</taxon>
        <taxon>Basidiomycota</taxon>
        <taxon>Agaricomycotina</taxon>
        <taxon>Agaricomycetes</taxon>
        <taxon>Agaricomycetidae</taxon>
        <taxon>Agaricales</taxon>
        <taxon>Pluteineae</taxon>
        <taxon>Amanitaceae</taxon>
        <taxon>Amanita</taxon>
    </lineage>
</organism>
<feature type="region of interest" description="Disordered" evidence="1">
    <location>
        <begin position="327"/>
        <end position="355"/>
    </location>
</feature>
<reference evidence="2 3" key="1">
    <citation type="submission" date="2014-04" db="EMBL/GenBank/DDBJ databases">
        <title>Evolutionary Origins and Diversification of the Mycorrhizal Mutualists.</title>
        <authorList>
            <consortium name="DOE Joint Genome Institute"/>
            <consortium name="Mycorrhizal Genomics Consortium"/>
            <person name="Kohler A."/>
            <person name="Kuo A."/>
            <person name="Nagy L.G."/>
            <person name="Floudas D."/>
            <person name="Copeland A."/>
            <person name="Barry K.W."/>
            <person name="Cichocki N."/>
            <person name="Veneault-Fourrey C."/>
            <person name="LaButti K."/>
            <person name="Lindquist E.A."/>
            <person name="Lipzen A."/>
            <person name="Lundell T."/>
            <person name="Morin E."/>
            <person name="Murat C."/>
            <person name="Riley R."/>
            <person name="Ohm R."/>
            <person name="Sun H."/>
            <person name="Tunlid A."/>
            <person name="Henrissat B."/>
            <person name="Grigoriev I.V."/>
            <person name="Hibbett D.S."/>
            <person name="Martin F."/>
        </authorList>
    </citation>
    <scope>NUCLEOTIDE SEQUENCE [LARGE SCALE GENOMIC DNA]</scope>
    <source>
        <strain evidence="2 3">Koide BX008</strain>
    </source>
</reference>
<evidence type="ECO:0000313" key="2">
    <source>
        <dbReference type="EMBL" id="KIL61499.1"/>
    </source>
</evidence>
<sequence>MRSSMKVLFTQDSNGLSSMPCSMNRPEMRVNAVVTNSPEKKYNPLFRNPASDKNQLLPLGNIGRSSNRGLGLLLPPPVSLQLGQDQGTTDFSVPLDVADRASDLNGWSPVFCQPLETPFLDPLNFDDDISPILPLPPSIDSVGSPVQCPNSRPLTVDSAPLATDDLDQVETQDITSVMLNDDLFVQEDVKVILSSPAPDTPTVDIAEYGMSSCYRSDKATFVGEPSPDKRSPLLCDNVRLPIILPAIPIYYGRSRDDNFGPSTPPSHDGTRTRLLSSHAVVRSSVTCGHRRSYRIRQSIETSSPSMTPSPTNSPKLYRLPIHRTEGDCEAQSPKGLSLEPAVSDAPTKKSSHQPSVLCAQLPKRRSNVHESIRTNTRCSPWNSPIFRSPLALGFPSGALSQQMTESDSATLRLFMSE</sequence>
<dbReference type="Proteomes" id="UP000054549">
    <property type="component" value="Unassembled WGS sequence"/>
</dbReference>
<dbReference type="EMBL" id="KN818283">
    <property type="protein sequence ID" value="KIL61499.1"/>
    <property type="molecule type" value="Genomic_DNA"/>
</dbReference>
<proteinExistence type="predicted"/>
<evidence type="ECO:0000313" key="3">
    <source>
        <dbReference type="Proteomes" id="UP000054549"/>
    </source>
</evidence>
<feature type="compositionally biased region" description="Low complexity" evidence="1">
    <location>
        <begin position="301"/>
        <end position="314"/>
    </location>
</feature>
<keyword evidence="3" id="KW-1185">Reference proteome</keyword>
<dbReference type="AlphaFoldDB" id="A0A0C2T4R0"/>
<gene>
    <name evidence="2" type="ORF">M378DRAFT_166781</name>
</gene>
<accession>A0A0C2T4R0</accession>
<dbReference type="InParanoid" id="A0A0C2T4R0"/>
<dbReference type="HOGENOM" id="CLU_658838_0_0_1"/>
<name>A0A0C2T4R0_AMAMK</name>
<feature type="region of interest" description="Disordered" evidence="1">
    <location>
        <begin position="41"/>
        <end position="61"/>
    </location>
</feature>
<protein>
    <submittedName>
        <fullName evidence="2">Uncharacterized protein</fullName>
    </submittedName>
</protein>
<feature type="region of interest" description="Disordered" evidence="1">
    <location>
        <begin position="288"/>
        <end position="315"/>
    </location>
</feature>